<reference evidence="7 8" key="1">
    <citation type="submission" date="2016-07" db="EMBL/GenBank/DDBJ databases">
        <title>Pervasive Adenine N6-methylation of Active Genes in Fungi.</title>
        <authorList>
            <consortium name="DOE Joint Genome Institute"/>
            <person name="Mondo S.J."/>
            <person name="Dannebaum R.O."/>
            <person name="Kuo R.C."/>
            <person name="Labutti K."/>
            <person name="Haridas S."/>
            <person name="Kuo A."/>
            <person name="Salamov A."/>
            <person name="Ahrendt S.R."/>
            <person name="Lipzen A."/>
            <person name="Sullivan W."/>
            <person name="Andreopoulos W.B."/>
            <person name="Clum A."/>
            <person name="Lindquist E."/>
            <person name="Daum C."/>
            <person name="Ramamoorthy G.K."/>
            <person name="Gryganskyi A."/>
            <person name="Culley D."/>
            <person name="Magnuson J.K."/>
            <person name="James T.Y."/>
            <person name="O'Malley M.A."/>
            <person name="Stajich J.E."/>
            <person name="Spatafora J.W."/>
            <person name="Visel A."/>
            <person name="Grigoriev I.V."/>
        </authorList>
    </citation>
    <scope>NUCLEOTIDE SEQUENCE [LARGE SCALE GENOMIC DNA]</scope>
    <source>
        <strain evidence="7 8">JEL800</strain>
    </source>
</reference>
<accession>A0A1Y2D107</accession>
<dbReference type="FunFam" id="3.30.70.330:FF:000382">
    <property type="entry name" value="G-patch domain-containing protein"/>
    <property type="match status" value="1"/>
</dbReference>
<dbReference type="PANTHER" id="PTHR13288:SF8">
    <property type="entry name" value="SPLICING FACTOR 45"/>
    <property type="match status" value="1"/>
</dbReference>
<evidence type="ECO:0000256" key="6">
    <source>
        <dbReference type="SAM" id="MobiDB-lite"/>
    </source>
</evidence>
<dbReference type="GO" id="GO:0003723">
    <property type="term" value="F:RNA binding"/>
    <property type="evidence" value="ECO:0007669"/>
    <property type="project" value="UniProtKB-KW"/>
</dbReference>
<evidence type="ECO:0000256" key="1">
    <source>
        <dbReference type="ARBA" id="ARBA00004123"/>
    </source>
</evidence>
<dbReference type="Gene3D" id="3.30.70.330">
    <property type="match status" value="1"/>
</dbReference>
<dbReference type="GO" id="GO:0071011">
    <property type="term" value="C:precatalytic spliceosome"/>
    <property type="evidence" value="ECO:0007669"/>
    <property type="project" value="TreeGrafter"/>
</dbReference>
<organism evidence="7 8">
    <name type="scientific">Rhizoclosmatium globosum</name>
    <dbReference type="NCBI Taxonomy" id="329046"/>
    <lineage>
        <taxon>Eukaryota</taxon>
        <taxon>Fungi</taxon>
        <taxon>Fungi incertae sedis</taxon>
        <taxon>Chytridiomycota</taxon>
        <taxon>Chytridiomycota incertae sedis</taxon>
        <taxon>Chytridiomycetes</taxon>
        <taxon>Chytridiales</taxon>
        <taxon>Chytriomycetaceae</taxon>
        <taxon>Rhizoclosmatium</taxon>
    </lineage>
</organism>
<feature type="region of interest" description="Disordered" evidence="6">
    <location>
        <begin position="24"/>
        <end position="68"/>
    </location>
</feature>
<dbReference type="InterPro" id="IPR012677">
    <property type="entry name" value="Nucleotide-bd_a/b_plait_sf"/>
</dbReference>
<comment type="caution">
    <text evidence="7">The sequence shown here is derived from an EMBL/GenBank/DDBJ whole genome shotgun (WGS) entry which is preliminary data.</text>
</comment>
<dbReference type="OrthoDB" id="5411533at2759"/>
<name>A0A1Y2D107_9FUNG</name>
<dbReference type="GO" id="GO:0045292">
    <property type="term" value="P:mRNA cis splicing, via spliceosome"/>
    <property type="evidence" value="ECO:0007669"/>
    <property type="project" value="InterPro"/>
</dbReference>
<dbReference type="Proteomes" id="UP000193642">
    <property type="component" value="Unassembled WGS sequence"/>
</dbReference>
<dbReference type="AlphaFoldDB" id="A0A1Y2D107"/>
<dbReference type="InterPro" id="IPR040052">
    <property type="entry name" value="RBM17"/>
</dbReference>
<gene>
    <name evidence="7" type="ORF">BCR33DRAFT_182368</name>
</gene>
<dbReference type="EMBL" id="MCGO01000002">
    <property type="protein sequence ID" value="ORY52952.1"/>
    <property type="molecule type" value="Genomic_DNA"/>
</dbReference>
<evidence type="ECO:0000256" key="2">
    <source>
        <dbReference type="ARBA" id="ARBA00022664"/>
    </source>
</evidence>
<dbReference type="PANTHER" id="PTHR13288">
    <property type="entry name" value="SPLICING FACTOR 45 SPF45"/>
    <property type="match status" value="1"/>
</dbReference>
<dbReference type="STRING" id="329046.A0A1Y2D107"/>
<proteinExistence type="predicted"/>
<comment type="subcellular location">
    <subcellularLocation>
        <location evidence="1">Nucleus</location>
    </subcellularLocation>
</comment>
<protein>
    <recommendedName>
        <fullName evidence="9">RRM domain-containing protein</fullName>
    </recommendedName>
</protein>
<keyword evidence="3" id="KW-0694">RNA-binding</keyword>
<keyword evidence="2" id="KW-0507">mRNA processing</keyword>
<keyword evidence="8" id="KW-1185">Reference proteome</keyword>
<evidence type="ECO:0008006" key="9">
    <source>
        <dbReference type="Google" id="ProtNLM"/>
    </source>
</evidence>
<sequence>MNLSAMPPQPSAAAVVMESSADNAYLRRQQMSRPVSAPKSPPRPSIPSATPVTISRPPVLHTQPSYHDSTKPTRVVLLLNMVGPGEVDDDLKDETASECSKFGSVDLVRIHESRNARADEAVRIFVKFRNVEAALEGIILCSSCLVSSLPCPFDFTHPPSLPDQVINLL</sequence>
<evidence type="ECO:0000313" key="7">
    <source>
        <dbReference type="EMBL" id="ORY52952.1"/>
    </source>
</evidence>
<evidence type="ECO:0000256" key="4">
    <source>
        <dbReference type="ARBA" id="ARBA00023187"/>
    </source>
</evidence>
<evidence type="ECO:0000313" key="8">
    <source>
        <dbReference type="Proteomes" id="UP000193642"/>
    </source>
</evidence>
<keyword evidence="4" id="KW-0508">mRNA splicing</keyword>
<keyword evidence="5" id="KW-0539">Nucleus</keyword>
<evidence type="ECO:0000256" key="5">
    <source>
        <dbReference type="ARBA" id="ARBA00023242"/>
    </source>
</evidence>
<evidence type="ECO:0000256" key="3">
    <source>
        <dbReference type="ARBA" id="ARBA00022884"/>
    </source>
</evidence>